<feature type="domain" description="Endonuclease/exonuclease/phosphatase" evidence="3">
    <location>
        <begin position="24"/>
        <end position="324"/>
    </location>
</feature>
<evidence type="ECO:0000256" key="2">
    <source>
        <dbReference type="ARBA" id="ARBA00022801"/>
    </source>
</evidence>
<reference evidence="4 5" key="1">
    <citation type="submission" date="2017-04" db="EMBL/GenBank/DDBJ databases">
        <title>Genome sequencing of [Candida] sorbophila.</title>
        <authorList>
            <person name="Ahn J.O."/>
        </authorList>
    </citation>
    <scope>NUCLEOTIDE SEQUENCE [LARGE SCALE GENOMIC DNA]</scope>
    <source>
        <strain evidence="4 5">DS02</strain>
    </source>
</reference>
<evidence type="ECO:0000313" key="5">
    <source>
        <dbReference type="Proteomes" id="UP000238350"/>
    </source>
</evidence>
<organism evidence="4 5">
    <name type="scientific">Wickerhamiella sorbophila</name>
    <dbReference type="NCBI Taxonomy" id="45607"/>
    <lineage>
        <taxon>Eukaryota</taxon>
        <taxon>Fungi</taxon>
        <taxon>Dikarya</taxon>
        <taxon>Ascomycota</taxon>
        <taxon>Saccharomycotina</taxon>
        <taxon>Dipodascomycetes</taxon>
        <taxon>Dipodascales</taxon>
        <taxon>Trichomonascaceae</taxon>
        <taxon>Wickerhamiella</taxon>
    </lineage>
</organism>
<dbReference type="PANTHER" id="PTHR12121:SF45">
    <property type="entry name" value="NOCTURNIN"/>
    <property type="match status" value="1"/>
</dbReference>
<gene>
    <name evidence="4" type="ORF">B9G98_02600</name>
</gene>
<dbReference type="InterPro" id="IPR050410">
    <property type="entry name" value="CCR4/nocturin_mRNA_transcr"/>
</dbReference>
<comment type="similarity">
    <text evidence="1">Belongs to the CCR4/nocturin family.</text>
</comment>
<dbReference type="OrthoDB" id="428734at2759"/>
<comment type="caution">
    <text evidence="4">The sequence shown here is derived from an EMBL/GenBank/DDBJ whole genome shotgun (WGS) entry which is preliminary data.</text>
</comment>
<sequence>MSNISFLPRQLLPVENGSGDLKIMTYNTLAQSLIRRSRYPTNGNAVKWGPRSKALEEQIKAYSPDILALQEVDSASLSFWNAIMESMGLDGCFYCSPGKRHGLYLAWRKSLYQQHGKRTVTYDRSKLQIPRQVDTGNVGLLVSLKSTSSNAALPPLVLATTHLYWHPMASFERARQLHGLFEATQQFAKEVDGAPKLVVLGDFNFEPFDPPYLLARGLHLNDRATEILQKSTTHSDFGAAPPINLPEQPEVHVNARPPVPTLLDLENQSALEILQTAYAALNVQVVSAYGRYHEVHPENSGANGEPRYTNWADDFQGTLDYIFFLKWKHEPVEKDPVIIHELLRIPEEAELGPMPNSLPRRALNPSDHFALLASVSWN</sequence>
<dbReference type="EMBL" id="NDIQ01000021">
    <property type="protein sequence ID" value="PRT54980.1"/>
    <property type="molecule type" value="Genomic_DNA"/>
</dbReference>
<dbReference type="GO" id="GO:0000175">
    <property type="term" value="F:3'-5'-RNA exonuclease activity"/>
    <property type="evidence" value="ECO:0007669"/>
    <property type="project" value="TreeGrafter"/>
</dbReference>
<keyword evidence="5" id="KW-1185">Reference proteome</keyword>
<dbReference type="SUPFAM" id="SSF56219">
    <property type="entry name" value="DNase I-like"/>
    <property type="match status" value="1"/>
</dbReference>
<dbReference type="Proteomes" id="UP000238350">
    <property type="component" value="Unassembled WGS sequence"/>
</dbReference>
<dbReference type="AlphaFoldDB" id="A0A2T0FJ18"/>
<dbReference type="Pfam" id="PF03372">
    <property type="entry name" value="Exo_endo_phos"/>
    <property type="match status" value="1"/>
</dbReference>
<dbReference type="GeneID" id="36516348"/>
<keyword evidence="2" id="KW-0378">Hydrolase</keyword>
<keyword evidence="4" id="KW-0269">Exonuclease</keyword>
<evidence type="ECO:0000259" key="3">
    <source>
        <dbReference type="Pfam" id="PF03372"/>
    </source>
</evidence>
<name>A0A2T0FJ18_9ASCO</name>
<dbReference type="RefSeq" id="XP_024664925.1">
    <property type="nucleotide sequence ID" value="XM_024809157.1"/>
</dbReference>
<dbReference type="InterPro" id="IPR005135">
    <property type="entry name" value="Endo/exonuclease/phosphatase"/>
</dbReference>
<accession>A0A2T0FJ18</accession>
<evidence type="ECO:0000256" key="1">
    <source>
        <dbReference type="ARBA" id="ARBA00010774"/>
    </source>
</evidence>
<evidence type="ECO:0000313" key="4">
    <source>
        <dbReference type="EMBL" id="PRT54980.1"/>
    </source>
</evidence>
<protein>
    <submittedName>
        <fullName evidence="4">RNA exonuclease NGL2</fullName>
    </submittedName>
</protein>
<dbReference type="Gene3D" id="3.60.10.10">
    <property type="entry name" value="Endonuclease/exonuclease/phosphatase"/>
    <property type="match status" value="1"/>
</dbReference>
<proteinExistence type="inferred from homology"/>
<keyword evidence="4" id="KW-0540">Nuclease</keyword>
<dbReference type="GO" id="GO:0006139">
    <property type="term" value="P:nucleobase-containing compound metabolic process"/>
    <property type="evidence" value="ECO:0007669"/>
    <property type="project" value="UniProtKB-ARBA"/>
</dbReference>
<dbReference type="PANTHER" id="PTHR12121">
    <property type="entry name" value="CARBON CATABOLITE REPRESSOR PROTEIN 4"/>
    <property type="match status" value="1"/>
</dbReference>
<dbReference type="InterPro" id="IPR036691">
    <property type="entry name" value="Endo/exonu/phosph_ase_sf"/>
</dbReference>